<feature type="transmembrane region" description="Helical" evidence="5">
    <location>
        <begin position="147"/>
        <end position="170"/>
    </location>
</feature>
<evidence type="ECO:0000256" key="2">
    <source>
        <dbReference type="ARBA" id="ARBA00022692"/>
    </source>
</evidence>
<dbReference type="PANTHER" id="PTHR36917">
    <property type="entry name" value="INTRACELLULAR SEPTATION PROTEIN A-RELATED"/>
    <property type="match status" value="1"/>
</dbReference>
<accession>A0A1M5UD01</accession>
<dbReference type="PANTHER" id="PTHR36917:SF1">
    <property type="entry name" value="INNER MEMBRANE-SPANNING PROTEIN YCIB"/>
    <property type="match status" value="1"/>
</dbReference>
<evidence type="ECO:0000313" key="6">
    <source>
        <dbReference type="EMBL" id="SHH60791.1"/>
    </source>
</evidence>
<gene>
    <name evidence="6" type="ORF">SAMN05444169_8323</name>
</gene>
<dbReference type="GO" id="GO:0005886">
    <property type="term" value="C:plasma membrane"/>
    <property type="evidence" value="ECO:0007669"/>
    <property type="project" value="TreeGrafter"/>
</dbReference>
<dbReference type="Pfam" id="PF04279">
    <property type="entry name" value="IspA"/>
    <property type="match status" value="1"/>
</dbReference>
<feature type="transmembrane region" description="Helical" evidence="5">
    <location>
        <begin position="116"/>
        <end position="141"/>
    </location>
</feature>
<evidence type="ECO:0000256" key="3">
    <source>
        <dbReference type="ARBA" id="ARBA00022989"/>
    </source>
</evidence>
<dbReference type="EMBL" id="LT670818">
    <property type="protein sequence ID" value="SHH60791.1"/>
    <property type="molecule type" value="Genomic_DNA"/>
</dbReference>
<protein>
    <submittedName>
        <fullName evidence="6">Intracellular septation protein A</fullName>
    </submittedName>
</protein>
<sequence length="183" mass="19753">MKDVFVRLGTDFLSAIVFLVLYLSTGNVVLAASVAIAGAVAQVIYARVKEKPLSFMTYASLGLVIVLGLATILTNDPRFVLAKPSIAHFAIAAIMLKRGWMLRYMPPIVSETIPEYVAAAGYAWAALMLVLGLGTIAVAWTGDLKLWAFYVSVVLVGVKLLAFAVQYVVFRVITINRIRAASA</sequence>
<dbReference type="Proteomes" id="UP000190675">
    <property type="component" value="Chromosome I"/>
</dbReference>
<reference evidence="6 7" key="1">
    <citation type="submission" date="2016-11" db="EMBL/GenBank/DDBJ databases">
        <authorList>
            <person name="Jaros S."/>
            <person name="Januszkiewicz K."/>
            <person name="Wedrychowicz H."/>
        </authorList>
    </citation>
    <scope>NUCLEOTIDE SEQUENCE [LARGE SCALE GENOMIC DNA]</scope>
    <source>
        <strain evidence="6 7">GAS242</strain>
    </source>
</reference>
<keyword evidence="4 5" id="KW-0472">Membrane</keyword>
<feature type="transmembrane region" description="Helical" evidence="5">
    <location>
        <begin position="53"/>
        <end position="73"/>
    </location>
</feature>
<evidence type="ECO:0000313" key="7">
    <source>
        <dbReference type="Proteomes" id="UP000190675"/>
    </source>
</evidence>
<dbReference type="AlphaFoldDB" id="A0A1M5UD01"/>
<name>A0A1M5UD01_9BRAD</name>
<evidence type="ECO:0000256" key="1">
    <source>
        <dbReference type="ARBA" id="ARBA00022475"/>
    </source>
</evidence>
<keyword evidence="2 5" id="KW-0812">Transmembrane</keyword>
<feature type="transmembrane region" description="Helical" evidence="5">
    <location>
        <begin position="79"/>
        <end position="96"/>
    </location>
</feature>
<keyword evidence="3 5" id="KW-1133">Transmembrane helix</keyword>
<evidence type="ECO:0000256" key="4">
    <source>
        <dbReference type="ARBA" id="ARBA00023136"/>
    </source>
</evidence>
<feature type="transmembrane region" description="Helical" evidence="5">
    <location>
        <begin position="12"/>
        <end position="41"/>
    </location>
</feature>
<dbReference type="OrthoDB" id="7375527at2"/>
<keyword evidence="1" id="KW-1003">Cell membrane</keyword>
<proteinExistence type="predicted"/>
<dbReference type="RefSeq" id="WP_079571684.1">
    <property type="nucleotide sequence ID" value="NZ_LT670818.1"/>
</dbReference>
<organism evidence="6 7">
    <name type="scientific">Bradyrhizobium erythrophlei</name>
    <dbReference type="NCBI Taxonomy" id="1437360"/>
    <lineage>
        <taxon>Bacteria</taxon>
        <taxon>Pseudomonadati</taxon>
        <taxon>Pseudomonadota</taxon>
        <taxon>Alphaproteobacteria</taxon>
        <taxon>Hyphomicrobiales</taxon>
        <taxon>Nitrobacteraceae</taxon>
        <taxon>Bradyrhizobium</taxon>
    </lineage>
</organism>
<evidence type="ECO:0000256" key="5">
    <source>
        <dbReference type="SAM" id="Phobius"/>
    </source>
</evidence>
<dbReference type="InterPro" id="IPR006008">
    <property type="entry name" value="YciB"/>
</dbReference>